<organism evidence="1">
    <name type="scientific">viral metagenome</name>
    <dbReference type="NCBI Taxonomy" id="1070528"/>
    <lineage>
        <taxon>unclassified sequences</taxon>
        <taxon>metagenomes</taxon>
        <taxon>organismal metagenomes</taxon>
    </lineage>
</organism>
<sequence length="317" mass="34691">MPTPDASQYTRFRRYRAITSDLLSTGGVQPLGGLSTYVGLPIASSSEALFLSSLTKKTKPLTDTQGLITLNNPITTPVMQNGGYNLFTFTPTQSGWYRIILDGFIGGDGGNDIDLAVGNGNAQIDIPAIVDYDLNENYNSPPETPIKVFSFSGSNNDRITSYFTAGQTYQVLAIGYNINTAGTYTLTVRDNRLTQGVDNGITSTFYYSGSYQLYRFIPTQNYSYGVTLDFNDAPGPGGANRADLFISEANTTLDIQECIEYLTEEGSLPESVRENAYGEGSKTVYTTLTAGSTYEVLVYQYNTSSLFDPYELTVFYD</sequence>
<evidence type="ECO:0000313" key="1">
    <source>
        <dbReference type="EMBL" id="QHT34867.1"/>
    </source>
</evidence>
<protein>
    <submittedName>
        <fullName evidence="1">Uncharacterized protein</fullName>
    </submittedName>
</protein>
<proteinExistence type="predicted"/>
<dbReference type="AlphaFoldDB" id="A0A6C0F088"/>
<accession>A0A6C0F088</accession>
<dbReference type="EMBL" id="MN739010">
    <property type="protein sequence ID" value="QHT34867.1"/>
    <property type="molecule type" value="Genomic_DNA"/>
</dbReference>
<name>A0A6C0F088_9ZZZZ</name>
<reference evidence="1" key="1">
    <citation type="journal article" date="2020" name="Nature">
        <title>Giant virus diversity and host interactions through global metagenomics.</title>
        <authorList>
            <person name="Schulz F."/>
            <person name="Roux S."/>
            <person name="Paez-Espino D."/>
            <person name="Jungbluth S."/>
            <person name="Walsh D.A."/>
            <person name="Denef V.J."/>
            <person name="McMahon K.D."/>
            <person name="Konstantinidis K.T."/>
            <person name="Eloe-Fadrosh E.A."/>
            <person name="Kyrpides N.C."/>
            <person name="Woyke T."/>
        </authorList>
    </citation>
    <scope>NUCLEOTIDE SEQUENCE</scope>
    <source>
        <strain evidence="1">GVMAG-M-3300009164-40</strain>
    </source>
</reference>